<dbReference type="RefSeq" id="WP_189188906.1">
    <property type="nucleotide sequence ID" value="NZ_BMMM01000011.1"/>
</dbReference>
<dbReference type="EMBL" id="BMMM01000011">
    <property type="protein sequence ID" value="GGN75930.1"/>
    <property type="molecule type" value="Genomic_DNA"/>
</dbReference>
<feature type="chain" id="PRO_5038622266" evidence="3">
    <location>
        <begin position="40"/>
        <end position="652"/>
    </location>
</feature>
<dbReference type="Gene3D" id="2.60.40.1180">
    <property type="entry name" value="Golgi alpha-mannosidase II"/>
    <property type="match status" value="1"/>
</dbReference>
<dbReference type="InterPro" id="IPR029486">
    <property type="entry name" value="GH97_N"/>
</dbReference>
<keyword evidence="8" id="KW-1185">Reference proteome</keyword>
<dbReference type="AlphaFoldDB" id="A0A917Y7Q8"/>
<dbReference type="GO" id="GO:0016798">
    <property type="term" value="F:hydrolase activity, acting on glycosyl bonds"/>
    <property type="evidence" value="ECO:0007669"/>
    <property type="project" value="UniProtKB-KW"/>
</dbReference>
<dbReference type="PANTHER" id="PTHR35803:SF2">
    <property type="entry name" value="RETAINING ALPHA-GALACTOSIDASE"/>
    <property type="match status" value="1"/>
</dbReference>
<evidence type="ECO:0000256" key="2">
    <source>
        <dbReference type="ARBA" id="ARBA00023295"/>
    </source>
</evidence>
<dbReference type="Gene3D" id="3.20.20.70">
    <property type="entry name" value="Aldolase class I"/>
    <property type="match status" value="1"/>
</dbReference>
<evidence type="ECO:0000313" key="7">
    <source>
        <dbReference type="EMBL" id="GGN75930.1"/>
    </source>
</evidence>
<comment type="caution">
    <text evidence="7">The sequence shown here is derived from an EMBL/GenBank/DDBJ whole genome shotgun (WGS) entry which is preliminary data.</text>
</comment>
<dbReference type="InterPro" id="IPR019563">
    <property type="entry name" value="GH97_catalytic"/>
</dbReference>
<evidence type="ECO:0000259" key="6">
    <source>
        <dbReference type="Pfam" id="PF14509"/>
    </source>
</evidence>
<dbReference type="InterPro" id="IPR052720">
    <property type="entry name" value="Glycosyl_hydrolase_97"/>
</dbReference>
<evidence type="ECO:0000256" key="1">
    <source>
        <dbReference type="ARBA" id="ARBA00022801"/>
    </source>
</evidence>
<dbReference type="InterPro" id="IPR013780">
    <property type="entry name" value="Glyco_hydro_b"/>
</dbReference>
<feature type="domain" description="Glycosyl-hydrolase 97 catalytic" evidence="4">
    <location>
        <begin position="318"/>
        <end position="467"/>
    </location>
</feature>
<feature type="domain" description="Glycosyl-hydrolase 97 C-terminal oligomerisation" evidence="6">
    <location>
        <begin position="552"/>
        <end position="638"/>
    </location>
</feature>
<gene>
    <name evidence="7" type="primary">malZ</name>
    <name evidence="7" type="ORF">GCM10011579_056430</name>
</gene>
<feature type="signal peptide" evidence="3">
    <location>
        <begin position="1"/>
        <end position="39"/>
    </location>
</feature>
<dbReference type="SUPFAM" id="SSF51445">
    <property type="entry name" value="(Trans)glycosidases"/>
    <property type="match status" value="1"/>
</dbReference>
<sequence length="652" mass="70733">MSVQLRARSAQLRARSAPLRARTIVLTLCSALLATAATALPTRADAAAPSAAAWEVRGPHGSPTAVVALDPADGHATLAVRRDGATVLEPSPVGLVTEQADFSRGLTYAGRSDRTVTEHYTSPTGKSRMRVVHMTEARFRFRTAAGARLDLVTRVAPDGVAYRYVLPGADGNVLRETSAFTLPAGSNALLGGYRADNELRFSRYDSAATAPTGAYMMQALFQTPGGYALIAESDVDGSYAGAQLTHTADSPTYGLSLWNDEPVQTSGALITPWRALVTGDLATVTESTFVDDLAPASRVRDTSWIKPGPALWTWLAGGKEAGQSLAAQEKYVDYATERGWPYEVVDAGWYFKTDAWDVVDPDWQTDSWMPELVRYAAAKGVGIHVWLHYSLLTDPAEREKWLSTLESWGVKGVKIDFMDSESQERMRWYDEVLESTARHHLMVNFHGSTIPKGIQRTWPQVMTMEGVGGEEKRTNTPEQLASLPFTRNVIGSMDFTPGAFHRPYRPNVASDAGELGLTVLYESGIQNLSGTPESYDARPEARRYLEQLPARWEETRLLAGDPGRSAVLARRAADGRWFIGGTFTGPAHTVDVPVRLGAGRWLVETVTDGPSGLVRETHAVRGGDILAVPVTAEGGFAAIACRAHVGRTTCEN</sequence>
<feature type="domain" description="Glycosyl-hydrolase 97 N-terminal" evidence="5">
    <location>
        <begin position="59"/>
        <end position="294"/>
    </location>
</feature>
<keyword evidence="1" id="KW-0378">Hydrolase</keyword>
<dbReference type="PANTHER" id="PTHR35803">
    <property type="entry name" value="GLUCAN 1,4-ALPHA-GLUCOSIDASE SUSB-RELATED"/>
    <property type="match status" value="1"/>
</dbReference>
<dbReference type="InterPro" id="IPR029483">
    <property type="entry name" value="GH97_C"/>
</dbReference>
<name>A0A917Y7Q8_9ACTN</name>
<proteinExistence type="predicted"/>
<evidence type="ECO:0000259" key="5">
    <source>
        <dbReference type="Pfam" id="PF14508"/>
    </source>
</evidence>
<dbReference type="Pfam" id="PF14509">
    <property type="entry name" value="GH97_C"/>
    <property type="match status" value="1"/>
</dbReference>
<dbReference type="InterPro" id="IPR017853">
    <property type="entry name" value="GH"/>
</dbReference>
<keyword evidence="2" id="KW-0326">Glycosidase</keyword>
<evidence type="ECO:0000259" key="4">
    <source>
        <dbReference type="Pfam" id="PF10566"/>
    </source>
</evidence>
<dbReference type="Gene3D" id="2.70.98.10">
    <property type="match status" value="1"/>
</dbReference>
<dbReference type="Proteomes" id="UP000600365">
    <property type="component" value="Unassembled WGS sequence"/>
</dbReference>
<organism evidence="7 8">
    <name type="scientific">Streptomyces albiflavescens</name>
    <dbReference type="NCBI Taxonomy" id="1623582"/>
    <lineage>
        <taxon>Bacteria</taxon>
        <taxon>Bacillati</taxon>
        <taxon>Actinomycetota</taxon>
        <taxon>Actinomycetes</taxon>
        <taxon>Kitasatosporales</taxon>
        <taxon>Streptomycetaceae</taxon>
        <taxon>Streptomyces</taxon>
    </lineage>
</organism>
<evidence type="ECO:0000256" key="3">
    <source>
        <dbReference type="SAM" id="SignalP"/>
    </source>
</evidence>
<dbReference type="GO" id="GO:0030246">
    <property type="term" value="F:carbohydrate binding"/>
    <property type="evidence" value="ECO:0007669"/>
    <property type="project" value="InterPro"/>
</dbReference>
<reference evidence="7 8" key="1">
    <citation type="journal article" date="2014" name="Int. J. Syst. Evol. Microbiol.">
        <title>Complete genome sequence of Corynebacterium casei LMG S-19264T (=DSM 44701T), isolated from a smear-ripened cheese.</title>
        <authorList>
            <consortium name="US DOE Joint Genome Institute (JGI-PGF)"/>
            <person name="Walter F."/>
            <person name="Albersmeier A."/>
            <person name="Kalinowski J."/>
            <person name="Ruckert C."/>
        </authorList>
    </citation>
    <scope>NUCLEOTIDE SEQUENCE [LARGE SCALE GENOMIC DNA]</scope>
    <source>
        <strain evidence="7 8">CGMCC 4.7111</strain>
    </source>
</reference>
<evidence type="ECO:0000313" key="8">
    <source>
        <dbReference type="Proteomes" id="UP000600365"/>
    </source>
</evidence>
<accession>A0A917Y7Q8</accession>
<protein>
    <submittedName>
        <fullName evidence="7">Alpha-glucosidase</fullName>
    </submittedName>
</protein>
<keyword evidence="3" id="KW-0732">Signal</keyword>
<dbReference type="Pfam" id="PF10566">
    <property type="entry name" value="Glyco_hydro_97"/>
    <property type="match status" value="1"/>
</dbReference>
<dbReference type="InterPro" id="IPR014718">
    <property type="entry name" value="GH-type_carb-bd"/>
</dbReference>
<dbReference type="InterPro" id="IPR013785">
    <property type="entry name" value="Aldolase_TIM"/>
</dbReference>
<dbReference type="Pfam" id="PF14508">
    <property type="entry name" value="GH97_N"/>
    <property type="match status" value="1"/>
</dbReference>